<feature type="transmembrane region" description="Helical" evidence="9">
    <location>
        <begin position="47"/>
        <end position="67"/>
    </location>
</feature>
<feature type="transmembrane region" description="Helical" evidence="9">
    <location>
        <begin position="195"/>
        <end position="215"/>
    </location>
</feature>
<evidence type="ECO:0000256" key="4">
    <source>
        <dbReference type="ARBA" id="ARBA00023040"/>
    </source>
</evidence>
<feature type="transmembrane region" description="Helical" evidence="9">
    <location>
        <begin position="142"/>
        <end position="161"/>
    </location>
</feature>
<evidence type="ECO:0000256" key="9">
    <source>
        <dbReference type="SAM" id="Phobius"/>
    </source>
</evidence>
<dbReference type="Ensembl" id="ENSFALT00000042733.1">
    <property type="protein sequence ID" value="ENSFALP00000029548.1"/>
    <property type="gene ID" value="ENSFALG00000024146.1"/>
</dbReference>
<evidence type="ECO:0000256" key="8">
    <source>
        <dbReference type="SAM" id="MobiDB-lite"/>
    </source>
</evidence>
<organism evidence="10 11">
    <name type="scientific">Ficedula albicollis</name>
    <name type="common">Collared flycatcher</name>
    <name type="synonym">Muscicapa albicollis</name>
    <dbReference type="NCBI Taxonomy" id="59894"/>
    <lineage>
        <taxon>Eukaryota</taxon>
        <taxon>Metazoa</taxon>
        <taxon>Chordata</taxon>
        <taxon>Craniata</taxon>
        <taxon>Vertebrata</taxon>
        <taxon>Euteleostomi</taxon>
        <taxon>Archelosauria</taxon>
        <taxon>Archosauria</taxon>
        <taxon>Dinosauria</taxon>
        <taxon>Saurischia</taxon>
        <taxon>Theropoda</taxon>
        <taxon>Coelurosauria</taxon>
        <taxon>Aves</taxon>
        <taxon>Neognathae</taxon>
        <taxon>Neoaves</taxon>
        <taxon>Telluraves</taxon>
        <taxon>Australaves</taxon>
        <taxon>Passeriformes</taxon>
        <taxon>Muscicapidae</taxon>
        <taxon>Ficedula</taxon>
    </lineage>
</organism>
<dbReference type="GO" id="GO:0005886">
    <property type="term" value="C:plasma membrane"/>
    <property type="evidence" value="ECO:0007669"/>
    <property type="project" value="TreeGrafter"/>
</dbReference>
<feature type="transmembrane region" description="Helical" evidence="9">
    <location>
        <begin position="79"/>
        <end position="96"/>
    </location>
</feature>
<feature type="region of interest" description="Disordered" evidence="8">
    <location>
        <begin position="1"/>
        <end position="25"/>
    </location>
</feature>
<keyword evidence="11" id="KW-1185">Reference proteome</keyword>
<dbReference type="InterPro" id="IPR026234">
    <property type="entry name" value="MRGPCRFAMILY"/>
</dbReference>
<comment type="subcellular location">
    <subcellularLocation>
        <location evidence="1">Membrane</location>
        <topology evidence="1">Multi-pass membrane protein</topology>
    </subcellularLocation>
</comment>
<dbReference type="PANTHER" id="PTHR11334:SF68">
    <property type="entry name" value="G-PROTEIN COUPLED RECEPTORS FAMILY 1 PROFILE DOMAIN-CONTAINING PROTEIN-RELATED"/>
    <property type="match status" value="1"/>
</dbReference>
<reference evidence="10" key="2">
    <citation type="submission" date="2025-09" db="UniProtKB">
        <authorList>
            <consortium name="Ensembl"/>
        </authorList>
    </citation>
    <scope>IDENTIFICATION</scope>
</reference>
<feature type="transmembrane region" description="Helical" evidence="9">
    <location>
        <begin position="168"/>
        <end position="189"/>
    </location>
</feature>
<keyword evidence="6" id="KW-0675">Receptor</keyword>
<dbReference type="GeneTree" id="ENSGT00960000192139"/>
<evidence type="ECO:0000313" key="11">
    <source>
        <dbReference type="Proteomes" id="UP000016665"/>
    </source>
</evidence>
<sequence>LCSPFPSGASPACWSQPRGKASNRSWSEDNYSNWTHCDHSHWRKVPVMLLLLLCLCGMVRNRAVLWLLGFHSCRNPNTICVLTLAMAGFTFLLSITESNCPHLSLPAPDLSVFPLFPPPLCERNSKKVTAGLNITILSPFPAGIYSLSAFSAVTALFVLPVSCWPCHALLWLLSFLLTVTLYFHSSALMVSVLSYLFSVLTLTCSGLVLLAWFLCSHFGDWLLLRVFEFFVFALSTSLLLACANSSAHPLIYFLAGSWAKEFTFSVSIAFQRAFENVPEPGNRDNTVESSSSGIIVK</sequence>
<keyword evidence="3 9" id="KW-1133">Transmembrane helix</keyword>
<evidence type="ECO:0000256" key="3">
    <source>
        <dbReference type="ARBA" id="ARBA00022989"/>
    </source>
</evidence>
<accession>A0A803W3J2</accession>
<dbReference type="AlphaFoldDB" id="A0A803W3J2"/>
<keyword evidence="5 9" id="KW-0472">Membrane</keyword>
<evidence type="ECO:0000256" key="2">
    <source>
        <dbReference type="ARBA" id="ARBA00022692"/>
    </source>
</evidence>
<protein>
    <submittedName>
        <fullName evidence="10">Uncharacterized protein</fullName>
    </submittedName>
</protein>
<dbReference type="Proteomes" id="UP000016665">
    <property type="component" value="Unplaced"/>
</dbReference>
<keyword evidence="4" id="KW-0297">G-protein coupled receptor</keyword>
<dbReference type="PANTHER" id="PTHR11334">
    <property type="entry name" value="MAS-RELATED G-PROTEIN COUPLED RECEPTOR"/>
    <property type="match status" value="1"/>
</dbReference>
<evidence type="ECO:0000256" key="1">
    <source>
        <dbReference type="ARBA" id="ARBA00004141"/>
    </source>
</evidence>
<proteinExistence type="predicted"/>
<keyword evidence="7" id="KW-0807">Transducer</keyword>
<evidence type="ECO:0000256" key="7">
    <source>
        <dbReference type="ARBA" id="ARBA00023224"/>
    </source>
</evidence>
<evidence type="ECO:0000256" key="5">
    <source>
        <dbReference type="ARBA" id="ARBA00023136"/>
    </source>
</evidence>
<reference evidence="10" key="1">
    <citation type="submission" date="2025-08" db="UniProtKB">
        <authorList>
            <consortium name="Ensembl"/>
        </authorList>
    </citation>
    <scope>IDENTIFICATION</scope>
</reference>
<name>A0A803W3J2_FICAL</name>
<feature type="transmembrane region" description="Helical" evidence="9">
    <location>
        <begin position="222"/>
        <end position="241"/>
    </location>
</feature>
<evidence type="ECO:0000256" key="6">
    <source>
        <dbReference type="ARBA" id="ARBA00023170"/>
    </source>
</evidence>
<evidence type="ECO:0000313" key="10">
    <source>
        <dbReference type="Ensembl" id="ENSFALP00000029548.1"/>
    </source>
</evidence>
<dbReference type="GO" id="GO:0004930">
    <property type="term" value="F:G protein-coupled receptor activity"/>
    <property type="evidence" value="ECO:0007669"/>
    <property type="project" value="UniProtKB-KW"/>
</dbReference>
<keyword evidence="2 9" id="KW-0812">Transmembrane</keyword>